<keyword evidence="2" id="KW-1185">Reference proteome</keyword>
<reference evidence="1 2" key="1">
    <citation type="journal article" date="2022" name="Nat. Ecol. Evol.">
        <title>A masculinizing supergene underlies an exaggerated male reproductive morph in a spider.</title>
        <authorList>
            <person name="Hendrickx F."/>
            <person name="De Corte Z."/>
            <person name="Sonet G."/>
            <person name="Van Belleghem S.M."/>
            <person name="Kostlbacher S."/>
            <person name="Vangestel C."/>
        </authorList>
    </citation>
    <scope>NUCLEOTIDE SEQUENCE [LARGE SCALE GENOMIC DNA]</scope>
    <source>
        <strain evidence="1">W744_W776</strain>
    </source>
</reference>
<comment type="caution">
    <text evidence="1">The sequence shown here is derived from an EMBL/GenBank/DDBJ whole genome shotgun (WGS) entry which is preliminary data.</text>
</comment>
<sequence length="133" mass="14637">MEVFYYPKRPGCRGDVLLFKNHQVSWAEVLSGFLSFGPALEDLSTEALPGTTSGQAILECRKAGPNCHSLLVTNLSGDSPRDAMSAGLSWLGTKCQWSLLVVSRILDVLLLMNGFHLRGEEDNYVQTTFESVQ</sequence>
<accession>A0AAV6TJF4</accession>
<dbReference type="Proteomes" id="UP000827092">
    <property type="component" value="Unassembled WGS sequence"/>
</dbReference>
<evidence type="ECO:0000313" key="2">
    <source>
        <dbReference type="Proteomes" id="UP000827092"/>
    </source>
</evidence>
<protein>
    <submittedName>
        <fullName evidence="1">Uncharacterized protein</fullName>
    </submittedName>
</protein>
<dbReference type="EMBL" id="JAFNEN010003508">
    <property type="protein sequence ID" value="KAG8171818.1"/>
    <property type="molecule type" value="Genomic_DNA"/>
</dbReference>
<dbReference type="AlphaFoldDB" id="A0AAV6TJF4"/>
<name>A0AAV6TJF4_9ARAC</name>
<evidence type="ECO:0000313" key="1">
    <source>
        <dbReference type="EMBL" id="KAG8171818.1"/>
    </source>
</evidence>
<organism evidence="1 2">
    <name type="scientific">Oedothorax gibbosus</name>
    <dbReference type="NCBI Taxonomy" id="931172"/>
    <lineage>
        <taxon>Eukaryota</taxon>
        <taxon>Metazoa</taxon>
        <taxon>Ecdysozoa</taxon>
        <taxon>Arthropoda</taxon>
        <taxon>Chelicerata</taxon>
        <taxon>Arachnida</taxon>
        <taxon>Araneae</taxon>
        <taxon>Araneomorphae</taxon>
        <taxon>Entelegynae</taxon>
        <taxon>Araneoidea</taxon>
        <taxon>Linyphiidae</taxon>
        <taxon>Erigoninae</taxon>
        <taxon>Oedothorax</taxon>
    </lineage>
</organism>
<proteinExistence type="predicted"/>
<gene>
    <name evidence="1" type="ORF">JTE90_021769</name>
</gene>